<dbReference type="PANTHER" id="PTHR10430:SF39">
    <property type="entry name" value="PEROXISOMAL MEMBRANE ASSOCIATED PROTEIN 20"/>
    <property type="match status" value="1"/>
</dbReference>
<dbReference type="InterPro" id="IPR037944">
    <property type="entry name" value="PRX5-like"/>
</dbReference>
<comment type="caution">
    <text evidence="9">The sequence shown here is derived from an EMBL/GenBank/DDBJ whole genome shotgun (WGS) entry which is preliminary data.</text>
</comment>
<evidence type="ECO:0000256" key="6">
    <source>
        <dbReference type="PIRSR" id="PIRSR637944-1"/>
    </source>
</evidence>
<dbReference type="GO" id="GO:0005829">
    <property type="term" value="C:cytosol"/>
    <property type="evidence" value="ECO:0007669"/>
    <property type="project" value="TreeGrafter"/>
</dbReference>
<dbReference type="AlphaFoldDB" id="R4XGP3"/>
<evidence type="ECO:0000256" key="1">
    <source>
        <dbReference type="ARBA" id="ARBA00010505"/>
    </source>
</evidence>
<dbReference type="Gene3D" id="3.40.30.10">
    <property type="entry name" value="Glutaredoxin"/>
    <property type="match status" value="1"/>
</dbReference>
<dbReference type="GO" id="GO:0005739">
    <property type="term" value="C:mitochondrion"/>
    <property type="evidence" value="ECO:0007669"/>
    <property type="project" value="TreeGrafter"/>
</dbReference>
<dbReference type="InterPro" id="IPR036249">
    <property type="entry name" value="Thioredoxin-like_sf"/>
</dbReference>
<keyword evidence="4 7" id="KW-0560">Oxidoreductase</keyword>
<feature type="active site" description="Cysteine sulfenic acid (-SOH) intermediate" evidence="6">
    <location>
        <position position="61"/>
    </location>
</feature>
<sequence>MLRARITQSRARLPGCFRYLSSGQSLPTIELRLSTPGDKYSLPTKGKQILIGVPAAFSPGCSNSHIPGYLKKAQEFKKAGIDGINIISVNDAFVMKAWADSFSSESTQDVLSSSGGNDGFFKFLADHDGSWISAADVAFDASSILGGHRSKRFAAIIKDGIVQQAFFEPDNTGITVSAAENVLKRL</sequence>
<dbReference type="InterPro" id="IPR013740">
    <property type="entry name" value="Redoxin"/>
</dbReference>
<dbReference type="PROSITE" id="PS51352">
    <property type="entry name" value="THIOREDOXIN_2"/>
    <property type="match status" value="1"/>
</dbReference>
<evidence type="ECO:0000256" key="3">
    <source>
        <dbReference type="ARBA" id="ARBA00022862"/>
    </source>
</evidence>
<keyword evidence="3 7" id="KW-0049">Antioxidant</keyword>
<evidence type="ECO:0000313" key="9">
    <source>
        <dbReference type="EMBL" id="CCG83642.1"/>
    </source>
</evidence>
<dbReference type="Pfam" id="PF08534">
    <property type="entry name" value="Redoxin"/>
    <property type="match status" value="1"/>
</dbReference>
<comment type="function">
    <text evidence="7">Thiol-specific peroxidase that catalyzes the reduction of hydrogen peroxide and organic hydroperoxides to water and alcohols, respectively. Plays a role in cell protection against oxidative stress by detoxifying peroxides.</text>
</comment>
<dbReference type="eggNOG" id="KOG0541">
    <property type="taxonomic scope" value="Eukaryota"/>
</dbReference>
<keyword evidence="2 7" id="KW-0575">Peroxidase</keyword>
<dbReference type="GO" id="GO:0005777">
    <property type="term" value="C:peroxisome"/>
    <property type="evidence" value="ECO:0007669"/>
    <property type="project" value="TreeGrafter"/>
</dbReference>
<dbReference type="CDD" id="cd03013">
    <property type="entry name" value="PRX5_like"/>
    <property type="match status" value="1"/>
</dbReference>
<dbReference type="Proteomes" id="UP000013776">
    <property type="component" value="Unassembled WGS sequence"/>
</dbReference>
<evidence type="ECO:0000256" key="4">
    <source>
        <dbReference type="ARBA" id="ARBA00023002"/>
    </source>
</evidence>
<dbReference type="SUPFAM" id="SSF52833">
    <property type="entry name" value="Thioredoxin-like"/>
    <property type="match status" value="1"/>
</dbReference>
<accession>R4XGP3</accession>
<comment type="similarity">
    <text evidence="1 7">Belongs to the peroxiredoxin family. Prx5 subfamily.</text>
</comment>
<dbReference type="STRING" id="1097556.R4XGP3"/>
<gene>
    <name evidence="9" type="ORF">TAPDE_003850</name>
</gene>
<dbReference type="PANTHER" id="PTHR10430">
    <property type="entry name" value="PEROXIREDOXIN"/>
    <property type="match status" value="1"/>
</dbReference>
<name>R4XGP3_TAPDE</name>
<evidence type="ECO:0000313" key="10">
    <source>
        <dbReference type="Proteomes" id="UP000013776"/>
    </source>
</evidence>
<evidence type="ECO:0000256" key="7">
    <source>
        <dbReference type="RuleBase" id="RU366011"/>
    </source>
</evidence>
<keyword evidence="10" id="KW-1185">Reference proteome</keyword>
<evidence type="ECO:0000259" key="8">
    <source>
        <dbReference type="PROSITE" id="PS51352"/>
    </source>
</evidence>
<proteinExistence type="inferred from homology"/>
<evidence type="ECO:0000256" key="5">
    <source>
        <dbReference type="ARBA" id="ARBA00023284"/>
    </source>
</evidence>
<keyword evidence="5 7" id="KW-0676">Redox-active center</keyword>
<evidence type="ECO:0000256" key="2">
    <source>
        <dbReference type="ARBA" id="ARBA00022559"/>
    </source>
</evidence>
<protein>
    <submittedName>
        <fullName evidence="9">AhpC/TSA family protein</fullName>
    </submittedName>
</protein>
<feature type="domain" description="Thioredoxin" evidence="8">
    <location>
        <begin position="20"/>
        <end position="186"/>
    </location>
</feature>
<dbReference type="InterPro" id="IPR013766">
    <property type="entry name" value="Thioredoxin_domain"/>
</dbReference>
<dbReference type="GO" id="GO:0034599">
    <property type="term" value="P:cellular response to oxidative stress"/>
    <property type="evidence" value="ECO:0007669"/>
    <property type="project" value="InterPro"/>
</dbReference>
<dbReference type="OrthoDB" id="1882547at2759"/>
<dbReference type="GO" id="GO:0008379">
    <property type="term" value="F:thioredoxin peroxidase activity"/>
    <property type="evidence" value="ECO:0007669"/>
    <property type="project" value="InterPro"/>
</dbReference>
<organism evidence="9 10">
    <name type="scientific">Taphrina deformans (strain PYCC 5710 / ATCC 11124 / CBS 356.35 / IMI 108563 / JCM 9778 / NBRC 8474)</name>
    <name type="common">Peach leaf curl fungus</name>
    <name type="synonym">Lalaria deformans</name>
    <dbReference type="NCBI Taxonomy" id="1097556"/>
    <lineage>
        <taxon>Eukaryota</taxon>
        <taxon>Fungi</taxon>
        <taxon>Dikarya</taxon>
        <taxon>Ascomycota</taxon>
        <taxon>Taphrinomycotina</taxon>
        <taxon>Taphrinomycetes</taxon>
        <taxon>Taphrinales</taxon>
        <taxon>Taphrinaceae</taxon>
        <taxon>Taphrina</taxon>
    </lineage>
</organism>
<dbReference type="GO" id="GO:0045454">
    <property type="term" value="P:cell redox homeostasis"/>
    <property type="evidence" value="ECO:0007669"/>
    <property type="project" value="TreeGrafter"/>
</dbReference>
<dbReference type="GO" id="GO:0042744">
    <property type="term" value="P:hydrogen peroxide catabolic process"/>
    <property type="evidence" value="ECO:0007669"/>
    <property type="project" value="TreeGrafter"/>
</dbReference>
<reference evidence="9 10" key="1">
    <citation type="journal article" date="2013" name="MBio">
        <title>Genome sequencing of the plant pathogen Taphrina deformans, the causal agent of peach leaf curl.</title>
        <authorList>
            <person name="Cisse O.H."/>
            <person name="Almeida J.M.G.C.F."/>
            <person name="Fonseca A."/>
            <person name="Kumar A.A."/>
            <person name="Salojaervi J."/>
            <person name="Overmyer K."/>
            <person name="Hauser P.M."/>
            <person name="Pagni M."/>
        </authorList>
    </citation>
    <scope>NUCLEOTIDE SEQUENCE [LARGE SCALE GENOMIC DNA]</scope>
    <source>
        <strain evidence="10">PYCC 5710 / ATCC 11124 / CBS 356.35 / IMI 108563 / JCM 9778 / NBRC 8474</strain>
    </source>
</reference>
<dbReference type="EMBL" id="CAHR02000165">
    <property type="protein sequence ID" value="CCG83642.1"/>
    <property type="molecule type" value="Genomic_DNA"/>
</dbReference>